<dbReference type="CTD" id="36382438"/>
<dbReference type="GeneID" id="36382438"/>
<dbReference type="WormBase" id="SRAE_2000470700">
    <property type="protein sequence ID" value="SRP05056"/>
    <property type="gene ID" value="WBGene00264945"/>
</dbReference>
<proteinExistence type="predicted"/>
<dbReference type="AlphaFoldDB" id="A0A090LR33"/>
<reference evidence="3" key="2">
    <citation type="submission" date="2020-12" db="UniProtKB">
        <authorList>
            <consortium name="WormBaseParasite"/>
        </authorList>
    </citation>
    <scope>IDENTIFICATION</scope>
</reference>
<evidence type="ECO:0000313" key="1">
    <source>
        <dbReference type="EMBL" id="CEF70066.1"/>
    </source>
</evidence>
<keyword evidence="2" id="KW-1185">Reference proteome</keyword>
<organism evidence="1">
    <name type="scientific">Strongyloides ratti</name>
    <name type="common">Parasitic roundworm</name>
    <dbReference type="NCBI Taxonomy" id="34506"/>
    <lineage>
        <taxon>Eukaryota</taxon>
        <taxon>Metazoa</taxon>
        <taxon>Ecdysozoa</taxon>
        <taxon>Nematoda</taxon>
        <taxon>Chromadorea</taxon>
        <taxon>Rhabditida</taxon>
        <taxon>Tylenchina</taxon>
        <taxon>Panagrolaimomorpha</taxon>
        <taxon>Strongyloidoidea</taxon>
        <taxon>Strongyloididae</taxon>
        <taxon>Strongyloides</taxon>
    </lineage>
</organism>
<dbReference type="STRING" id="34506.A0A090LR33"/>
<sequence length="460" mass="53492">MEECFNEAFGGFWEVDDCYEERPQVKKLDIKTFKSCYFSKNWFLNNDKIFDLLEKDDLDERDVNYYRASFYCYKNDNIESINFLKKLLDTDVSPAMKYSHWTSIFKLSLNEEILDFNELKDILINKITNYVKSLGEQIGVWEMTALLYGKYGKSCEKEHLKSLILLTSINDFSSYWLLFDQLKGIKGNNFYIGCKCRALQLLMNEAEASKGFLKDIKIKKYYNIKNNLIDEYGEKKFEEATKEMCKDILNTYVENIEDMPPPHAYMGIKSDFVNMLGEFVQMNKCPELRSRSDISECEKEKTVSEEFRSRSNTNEDINSAINPFRRHSIQIHVGAKGSPESMVRHRTYSVNASPVNETHIDKDIKEAAKAARKNKRFSTGNIETTKSGSFKDINKITQTYRLFNKPRSTSLALSEDEDEIFDKSLKESTSVIKEEDDDDQIFGDSIKVDRTTNIVTITTH</sequence>
<evidence type="ECO:0000313" key="3">
    <source>
        <dbReference type="WBParaSite" id="SRAE_2000470700.1"/>
    </source>
</evidence>
<dbReference type="WBParaSite" id="SRAE_2000470700.1">
    <property type="protein sequence ID" value="SRAE_2000470700.1"/>
    <property type="gene ID" value="WBGene00264945"/>
</dbReference>
<dbReference type="EMBL" id="LN609529">
    <property type="protein sequence ID" value="CEF70066.1"/>
    <property type="molecule type" value="Genomic_DNA"/>
</dbReference>
<accession>A0A090LR33</accession>
<dbReference type="RefSeq" id="XP_024509265.1">
    <property type="nucleotide sequence ID" value="XM_024643614.1"/>
</dbReference>
<reference evidence="1 2" key="1">
    <citation type="submission" date="2014-09" db="EMBL/GenBank/DDBJ databases">
        <authorList>
            <person name="Martin A.A."/>
        </authorList>
    </citation>
    <scope>NUCLEOTIDE SEQUENCE</scope>
    <source>
        <strain evidence="2">ED321</strain>
        <strain evidence="1">ED321 Heterogonic</strain>
    </source>
</reference>
<dbReference type="Proteomes" id="UP000035682">
    <property type="component" value="Unplaced"/>
</dbReference>
<evidence type="ECO:0000313" key="4">
    <source>
        <dbReference type="WormBase" id="SRAE_2000470700"/>
    </source>
</evidence>
<gene>
    <name evidence="1 3 4" type="ORF">SRAE_2000470700</name>
</gene>
<evidence type="ECO:0000313" key="2">
    <source>
        <dbReference type="Proteomes" id="UP000035682"/>
    </source>
</evidence>
<protein>
    <submittedName>
        <fullName evidence="1 3">Uncharacterized protein</fullName>
    </submittedName>
</protein>
<dbReference type="OrthoDB" id="5868596at2759"/>
<name>A0A090LR33_STRRB</name>